<dbReference type="RefSeq" id="WP_131480510.1">
    <property type="nucleotide sequence ID" value="NZ_SJDL01000008.1"/>
</dbReference>
<accession>A0ABY1ZMB3</accession>
<keyword evidence="2" id="KW-1185">Reference proteome</keyword>
<evidence type="ECO:0000313" key="2">
    <source>
        <dbReference type="Proteomes" id="UP000313645"/>
    </source>
</evidence>
<organism evidence="1 2">
    <name type="scientific">Marinobacter halodurans</name>
    <dbReference type="NCBI Taxonomy" id="2528979"/>
    <lineage>
        <taxon>Bacteria</taxon>
        <taxon>Pseudomonadati</taxon>
        <taxon>Pseudomonadota</taxon>
        <taxon>Gammaproteobacteria</taxon>
        <taxon>Pseudomonadales</taxon>
        <taxon>Marinobacteraceae</taxon>
        <taxon>Marinobacter</taxon>
    </lineage>
</organism>
<name>A0ABY1ZMB3_9GAMM</name>
<dbReference type="EMBL" id="SJDL01000008">
    <property type="protein sequence ID" value="TBW57445.1"/>
    <property type="molecule type" value="Genomic_DNA"/>
</dbReference>
<dbReference type="Proteomes" id="UP000313645">
    <property type="component" value="Unassembled WGS sequence"/>
</dbReference>
<reference evidence="1 2" key="1">
    <citation type="submission" date="2019-02" db="EMBL/GenBank/DDBJ databases">
        <title>Marinobacter halodurans sp. nov., a marine bacterium isolated from sea tidal flat.</title>
        <authorList>
            <person name="Yoo Y."/>
            <person name="Lee D.W."/>
            <person name="Kim B.S."/>
            <person name="Kim J.-J."/>
        </authorList>
    </citation>
    <scope>NUCLEOTIDE SEQUENCE [LARGE SCALE GENOMIC DNA]</scope>
    <source>
        <strain evidence="1 2">YJ-S3-2</strain>
    </source>
</reference>
<protein>
    <submittedName>
        <fullName evidence="1">Uncharacterized protein</fullName>
    </submittedName>
</protein>
<sequence>MALTPEQVRKAYRLIRNRIGPTVDVSDEHFKEHFSSVMKGEIPSSPAYRQDLLRDDRFKTLVQRDSRFNAHETANQLIGRGDAIGLRVLNNNSTVAPSTVQLNNQLKQAVKTKEWNCAFELCRQGADKSQLSMKERSEMEANTGAAVDHPLEDLAGMHTAELAGRVQDNGSLTTNVQRVARALHDPADMSGSVDEIAQTLLGSQQSHKLDLLQAQASSPIDASKSALQTQRNLKEISKEMGMI</sequence>
<gene>
    <name evidence="1" type="ORF">EZI54_07235</name>
</gene>
<evidence type="ECO:0000313" key="1">
    <source>
        <dbReference type="EMBL" id="TBW57445.1"/>
    </source>
</evidence>
<proteinExistence type="predicted"/>
<comment type="caution">
    <text evidence="1">The sequence shown here is derived from an EMBL/GenBank/DDBJ whole genome shotgun (WGS) entry which is preliminary data.</text>
</comment>